<keyword evidence="1" id="KW-0812">Transmembrane</keyword>
<dbReference type="KEGG" id="paru:CYR75_10865"/>
<keyword evidence="1" id="KW-0472">Membrane</keyword>
<evidence type="ECO:0000313" key="2">
    <source>
        <dbReference type="EMBL" id="AUM74716.1"/>
    </source>
</evidence>
<dbReference type="Proteomes" id="UP000234882">
    <property type="component" value="Chromosome"/>
</dbReference>
<keyword evidence="1" id="KW-1133">Transmembrane helix</keyword>
<dbReference type="RefSeq" id="WP_101500061.1">
    <property type="nucleotide sequence ID" value="NZ_CP025583.1"/>
</dbReference>
<keyword evidence="3" id="KW-1185">Reference proteome</keyword>
<dbReference type="EMBL" id="CP025583">
    <property type="protein sequence ID" value="AUM74716.1"/>
    <property type="molecule type" value="Genomic_DNA"/>
</dbReference>
<accession>A0A2K9MI63</accession>
<gene>
    <name evidence="2" type="ORF">CYR75_10865</name>
</gene>
<evidence type="ECO:0000313" key="3">
    <source>
        <dbReference type="Proteomes" id="UP000234882"/>
    </source>
</evidence>
<protein>
    <submittedName>
        <fullName evidence="2">Uncharacterized protein</fullName>
    </submittedName>
</protein>
<name>A0A2K9MI63_9RHOB</name>
<sequence length="210" mass="23177">MWAWLAENSASVQAATGIVTALVWIVYLQILVSGFRRERRSVILIHGAGNQNVDPRIFVSNLGAESIYILEILMTVDTGSGGCEVAVTDRTEVARDRLSSPSNASLQGPLGSGEWVDIGSVDELLQRMRAHGIRDIRHDEIKQIRLTVAATTAAKTGIVAARMAFSVRPSGEHLLLLPRKLHATQIRSFFGRRRIARKLSRRLQEARENG</sequence>
<dbReference type="OrthoDB" id="7406133at2"/>
<dbReference type="AlphaFoldDB" id="A0A2K9MI63"/>
<organism evidence="2 3">
    <name type="scientific">Paracoccus jeotgali</name>
    <dbReference type="NCBI Taxonomy" id="2065379"/>
    <lineage>
        <taxon>Bacteria</taxon>
        <taxon>Pseudomonadati</taxon>
        <taxon>Pseudomonadota</taxon>
        <taxon>Alphaproteobacteria</taxon>
        <taxon>Rhodobacterales</taxon>
        <taxon>Paracoccaceae</taxon>
        <taxon>Paracoccus</taxon>
    </lineage>
</organism>
<proteinExistence type="predicted"/>
<feature type="transmembrane region" description="Helical" evidence="1">
    <location>
        <begin position="12"/>
        <end position="32"/>
    </location>
</feature>
<evidence type="ECO:0000256" key="1">
    <source>
        <dbReference type="SAM" id="Phobius"/>
    </source>
</evidence>
<reference evidence="3" key="1">
    <citation type="submission" date="2017-12" db="EMBL/GenBank/DDBJ databases">
        <title>Genomic analysis of Paracoccus sp. CBA4604.</title>
        <authorList>
            <person name="Roh S.W."/>
            <person name="Kim J.Y."/>
            <person name="Kim J.S."/>
        </authorList>
    </citation>
    <scope>NUCLEOTIDE SEQUENCE [LARGE SCALE GENOMIC DNA]</scope>
    <source>
        <strain evidence="3">CBA4604</strain>
    </source>
</reference>